<keyword evidence="1" id="KW-0812">Transmembrane</keyword>
<evidence type="ECO:0000313" key="2">
    <source>
        <dbReference type="EMBL" id="GIY36337.1"/>
    </source>
</evidence>
<reference evidence="2 3" key="1">
    <citation type="submission" date="2021-06" db="EMBL/GenBank/DDBJ databases">
        <title>Caerostris extrusa draft genome.</title>
        <authorList>
            <person name="Kono N."/>
            <person name="Arakawa K."/>
        </authorList>
    </citation>
    <scope>NUCLEOTIDE SEQUENCE [LARGE SCALE GENOMIC DNA]</scope>
</reference>
<name>A0AAV4SSB9_CAEEX</name>
<dbReference type="EMBL" id="BPLR01010032">
    <property type="protein sequence ID" value="GIY36337.1"/>
    <property type="molecule type" value="Genomic_DNA"/>
</dbReference>
<dbReference type="AlphaFoldDB" id="A0AAV4SSB9"/>
<protein>
    <submittedName>
        <fullName evidence="2">Uncharacterized protein</fullName>
    </submittedName>
</protein>
<keyword evidence="1" id="KW-0472">Membrane</keyword>
<keyword evidence="3" id="KW-1185">Reference proteome</keyword>
<evidence type="ECO:0000313" key="3">
    <source>
        <dbReference type="Proteomes" id="UP001054945"/>
    </source>
</evidence>
<feature type="transmembrane region" description="Helical" evidence="1">
    <location>
        <begin position="60"/>
        <end position="87"/>
    </location>
</feature>
<organism evidence="2 3">
    <name type="scientific">Caerostris extrusa</name>
    <name type="common">Bark spider</name>
    <name type="synonym">Caerostris bankana</name>
    <dbReference type="NCBI Taxonomy" id="172846"/>
    <lineage>
        <taxon>Eukaryota</taxon>
        <taxon>Metazoa</taxon>
        <taxon>Ecdysozoa</taxon>
        <taxon>Arthropoda</taxon>
        <taxon>Chelicerata</taxon>
        <taxon>Arachnida</taxon>
        <taxon>Araneae</taxon>
        <taxon>Araneomorphae</taxon>
        <taxon>Entelegynae</taxon>
        <taxon>Araneoidea</taxon>
        <taxon>Araneidae</taxon>
        <taxon>Caerostris</taxon>
    </lineage>
</organism>
<comment type="caution">
    <text evidence="2">The sequence shown here is derived from an EMBL/GenBank/DDBJ whole genome shotgun (WGS) entry which is preliminary data.</text>
</comment>
<accession>A0AAV4SSB9</accession>
<evidence type="ECO:0000256" key="1">
    <source>
        <dbReference type="SAM" id="Phobius"/>
    </source>
</evidence>
<keyword evidence="1" id="KW-1133">Transmembrane helix</keyword>
<dbReference type="Proteomes" id="UP001054945">
    <property type="component" value="Unassembled WGS sequence"/>
</dbReference>
<sequence>MQNSVPKSVERSPWALPHHPYHSGIRRLPHTPQANTLNKALGTGPTLPSISGLSPRGGGWLLFLFLAQAILLIVCRSLASVYACCVVRRKFTECSKCSSGFFLFIIYCREHQTIANNEGGRGRVCFGKDS</sequence>
<proteinExistence type="predicted"/>
<gene>
    <name evidence="2" type="ORF">CEXT_369531</name>
</gene>